<dbReference type="Gene3D" id="1.25.40.10">
    <property type="entry name" value="Tetratricopeptide repeat domain"/>
    <property type="match status" value="1"/>
</dbReference>
<dbReference type="RefSeq" id="WP_394818592.1">
    <property type="nucleotide sequence ID" value="NZ_JAWJZY010000001.1"/>
</dbReference>
<dbReference type="InterPro" id="IPR019734">
    <property type="entry name" value="TPR_rpt"/>
</dbReference>
<dbReference type="EMBL" id="JAWJZY010000001">
    <property type="protein sequence ID" value="MEE8657565.1"/>
    <property type="molecule type" value="Genomic_DNA"/>
</dbReference>
<evidence type="ECO:0000313" key="6">
    <source>
        <dbReference type="EMBL" id="MEE8657565.1"/>
    </source>
</evidence>
<keyword evidence="2" id="KW-0328">Glycosyltransferase</keyword>
<dbReference type="PANTHER" id="PTHR43179">
    <property type="entry name" value="RHAMNOSYLTRANSFERASE WBBL"/>
    <property type="match status" value="1"/>
</dbReference>
<evidence type="ECO:0000259" key="5">
    <source>
        <dbReference type="Pfam" id="PF00535"/>
    </source>
</evidence>
<dbReference type="SUPFAM" id="SSF48452">
    <property type="entry name" value="TPR-like"/>
    <property type="match status" value="1"/>
</dbReference>
<dbReference type="InterPro" id="IPR029044">
    <property type="entry name" value="Nucleotide-diphossugar_trans"/>
</dbReference>
<protein>
    <recommendedName>
        <fullName evidence="5">Glycosyltransferase 2-like domain-containing protein</fullName>
    </recommendedName>
</protein>
<proteinExistence type="inferred from homology"/>
<dbReference type="Pfam" id="PF00535">
    <property type="entry name" value="Glycos_transf_2"/>
    <property type="match status" value="1"/>
</dbReference>
<organism evidence="6 7">
    <name type="scientific">Sorlinia euscelidii</name>
    <dbReference type="NCBI Taxonomy" id="3081148"/>
    <lineage>
        <taxon>Bacteria</taxon>
        <taxon>Pseudomonadati</taxon>
        <taxon>Pseudomonadota</taxon>
        <taxon>Alphaproteobacteria</taxon>
        <taxon>Acetobacterales</taxon>
        <taxon>Acetobacteraceae</taxon>
        <taxon>Sorlinia</taxon>
    </lineage>
</organism>
<keyword evidence="3" id="KW-0808">Transferase</keyword>
<dbReference type="InterPro" id="IPR001173">
    <property type="entry name" value="Glyco_trans_2-like"/>
</dbReference>
<evidence type="ECO:0000256" key="3">
    <source>
        <dbReference type="ARBA" id="ARBA00022679"/>
    </source>
</evidence>
<feature type="domain" description="Glycosyltransferase 2-like" evidence="5">
    <location>
        <begin position="353"/>
        <end position="460"/>
    </location>
</feature>
<comment type="caution">
    <text evidence="6">The sequence shown here is derived from an EMBL/GenBank/DDBJ whole genome shotgun (WGS) entry which is preliminary data.</text>
</comment>
<name>A0ABU7TZH6_9PROT</name>
<keyword evidence="4" id="KW-0802">TPR repeat</keyword>
<reference evidence="6 7" key="1">
    <citation type="submission" date="2023-10" db="EMBL/GenBank/DDBJ databases">
        <title>Sorlinia euscelidii gen. nov., sp. nov., an acetic acid bacteria isolated from the gut of Euscelidius variegatus emitter.</title>
        <authorList>
            <person name="Michoud G."/>
            <person name="Marasco R."/>
            <person name="Seferji K."/>
            <person name="Gonella E."/>
            <person name="Garuglieri E."/>
            <person name="Alma A."/>
            <person name="Mapelli F."/>
            <person name="Borin S."/>
            <person name="Daffonchio D."/>
            <person name="Crotti E."/>
        </authorList>
    </citation>
    <scope>NUCLEOTIDE SEQUENCE [LARGE SCALE GENOMIC DNA]</scope>
    <source>
        <strain evidence="6 7">EV16P</strain>
    </source>
</reference>
<evidence type="ECO:0000256" key="4">
    <source>
        <dbReference type="PROSITE-ProRule" id="PRU00339"/>
    </source>
</evidence>
<feature type="repeat" description="TPR" evidence="4">
    <location>
        <begin position="39"/>
        <end position="72"/>
    </location>
</feature>
<keyword evidence="7" id="KW-1185">Reference proteome</keyword>
<dbReference type="Gene3D" id="3.90.550.10">
    <property type="entry name" value="Spore Coat Polysaccharide Biosynthesis Protein SpsA, Chain A"/>
    <property type="match status" value="1"/>
</dbReference>
<comment type="similarity">
    <text evidence="1">Belongs to the glycosyltransferase 2 family.</text>
</comment>
<gene>
    <name evidence="6" type="ORF">DOFOFD_00835</name>
</gene>
<evidence type="ECO:0000256" key="2">
    <source>
        <dbReference type="ARBA" id="ARBA00022676"/>
    </source>
</evidence>
<dbReference type="PANTHER" id="PTHR43179:SF12">
    <property type="entry name" value="GALACTOFURANOSYLTRANSFERASE GLFT2"/>
    <property type="match status" value="1"/>
</dbReference>
<dbReference type="InterPro" id="IPR011990">
    <property type="entry name" value="TPR-like_helical_dom_sf"/>
</dbReference>
<evidence type="ECO:0000313" key="7">
    <source>
        <dbReference type="Proteomes" id="UP001312908"/>
    </source>
</evidence>
<accession>A0ABU7TZH6</accession>
<dbReference type="SUPFAM" id="SSF53448">
    <property type="entry name" value="Nucleotide-diphospho-sugar transferases"/>
    <property type="match status" value="1"/>
</dbReference>
<evidence type="ECO:0000256" key="1">
    <source>
        <dbReference type="ARBA" id="ARBA00006739"/>
    </source>
</evidence>
<sequence length="991" mass="109312">MPDDGPARRKRPRPLFTGYGHKVTARQRADWKSWADQRAQISYRRGTEAALSGDHKQAISWLDRAARMAPDDLNVAAARAFAYFAAGDWAAACVQLSILADITASPRIAAALAVTWLRLRRIDQACAVTEALLHQNAPPPEIFPTADLVRRHVLRAGWCGVSNKGAVIGQSDALVSLKLDDHFIAQNVSLPFTLPENWVAATHLTVLADNKPLFGAPIDLQAIRQSEGFVTCKNGKLEGWIWYPHDPETPAEILIRIEGHTHHILPREDAGNINRYAMFRTARRFTFPMTSIPRDARIDVTDRYGRHLMGSPVTPALRALLGTRPPRVPPGDARLSVSSTRARSRERREACLVIIPVYRGLAESRACIKSVLDARTDDLEILVINDATPDPQLREALHLLAASGDITLLTHAENQGFVASVNAGLKQAAGRDVILLNNDAKFFSDGVRRLREALQSAADVGTATPFSNHATIFSLPDADKPNPFPSPARGAFLDRILSASRFVPGLDVPTAHGFCMAIKSACLEETGLFRDALFAQGYGEENDFCLRASGLGWRHIAATRVYVAHHGSLSFKGARDDLLARNLKLIEKLHPGYLATIDAFIEKDPLAAFRNDVIARAIMATWQEAPRRTAILVTHDAGGGVERIVKDRAQWFQGQGLSTLIIRPHYEGCRVSRFGGDDGDVIYRLPESWGDLVKFLKEMSPALVEIHHMVGHAAIMHRLPRDLDVSSDIYVHDYAWFCPRVTLLSVGNRYCGEPDLEGCQKCVDRLGDLTGENLPVAARVARSDALLRGARRVVAPCDDTAKRMMRHFVSVPVIVISPRDLPIMPDRPVPRRKRDEAVRICVVGAIGKDKGYDVILTLARYAQRTHRALDILIVGHSVDDDRLLATGKVQVTGEYKNDEEALGLIKAFQPHWGFLPSIWPETWCFALSLLMAKISRIAVFDIGAQAERMRQVHGAVILPLDIDVSRLADMFQPLSEGASGDGFETPENGGK</sequence>
<dbReference type="SUPFAM" id="SSF53756">
    <property type="entry name" value="UDP-Glycosyltransferase/glycogen phosphorylase"/>
    <property type="match status" value="1"/>
</dbReference>
<dbReference type="PROSITE" id="PS50005">
    <property type="entry name" value="TPR"/>
    <property type="match status" value="1"/>
</dbReference>
<dbReference type="Proteomes" id="UP001312908">
    <property type="component" value="Unassembled WGS sequence"/>
</dbReference>